<organism evidence="2 3">
    <name type="scientific">Sphingomonas natans</name>
    <dbReference type="NCBI Taxonomy" id="3063330"/>
    <lineage>
        <taxon>Bacteria</taxon>
        <taxon>Pseudomonadati</taxon>
        <taxon>Pseudomonadota</taxon>
        <taxon>Alphaproteobacteria</taxon>
        <taxon>Sphingomonadales</taxon>
        <taxon>Sphingomonadaceae</taxon>
        <taxon>Sphingomonas</taxon>
    </lineage>
</organism>
<keyword evidence="3" id="KW-1185">Reference proteome</keyword>
<evidence type="ECO:0000259" key="1">
    <source>
        <dbReference type="Pfam" id="PF07486"/>
    </source>
</evidence>
<sequence length="191" mass="20494">MHAIRRTFVVSAGALIAAAVVILPASTGLAAERVPMLSYDFTGMAPSAPIAQDAAPAETSTPVVQPVAQFDEASVTCLAKVVHHEARNQPRSGQVAVAQTLVNRMKIGGRFGSTICEVANKPGQYFKIAAYRPREDDTWEAALDVARDTLSGEESPVVPGATFFRAAYSPQTSFFRSRQRVAAVGDHVFYR</sequence>
<dbReference type="EMBL" id="JAUOTP010000006">
    <property type="protein sequence ID" value="MDO6415509.1"/>
    <property type="molecule type" value="Genomic_DNA"/>
</dbReference>
<dbReference type="Gene3D" id="1.10.10.2520">
    <property type="entry name" value="Cell wall hydrolase SleB, domain 1"/>
    <property type="match status" value="1"/>
</dbReference>
<comment type="caution">
    <text evidence="2">The sequence shown here is derived from an EMBL/GenBank/DDBJ whole genome shotgun (WGS) entry which is preliminary data.</text>
</comment>
<evidence type="ECO:0000313" key="2">
    <source>
        <dbReference type="EMBL" id="MDO6415509.1"/>
    </source>
</evidence>
<evidence type="ECO:0000313" key="3">
    <source>
        <dbReference type="Proteomes" id="UP001169764"/>
    </source>
</evidence>
<reference evidence="2" key="1">
    <citation type="submission" date="2023-07" db="EMBL/GenBank/DDBJ databases">
        <authorList>
            <person name="Kim M."/>
        </authorList>
    </citation>
    <scope>NUCLEOTIDE SEQUENCE</scope>
    <source>
        <strain evidence="2">BIUV-7</strain>
    </source>
</reference>
<dbReference type="Pfam" id="PF07486">
    <property type="entry name" value="Hydrolase_2"/>
    <property type="match status" value="1"/>
</dbReference>
<dbReference type="GO" id="GO:0016787">
    <property type="term" value="F:hydrolase activity"/>
    <property type="evidence" value="ECO:0007669"/>
    <property type="project" value="UniProtKB-KW"/>
</dbReference>
<dbReference type="RefSeq" id="WP_303543571.1">
    <property type="nucleotide sequence ID" value="NZ_JAUOTP010000006.1"/>
</dbReference>
<accession>A0ABT8YB10</accession>
<gene>
    <name evidence="2" type="ORF">Q4F19_14045</name>
</gene>
<name>A0ABT8YB10_9SPHN</name>
<feature type="domain" description="Cell wall hydrolase SleB" evidence="1">
    <location>
        <begin position="89"/>
        <end position="190"/>
    </location>
</feature>
<protein>
    <submittedName>
        <fullName evidence="2">Cell wall hydrolase</fullName>
    </submittedName>
</protein>
<proteinExistence type="predicted"/>
<dbReference type="InterPro" id="IPR042047">
    <property type="entry name" value="SleB_dom1"/>
</dbReference>
<keyword evidence="2" id="KW-0378">Hydrolase</keyword>
<dbReference type="InterPro" id="IPR011105">
    <property type="entry name" value="Cell_wall_hydrolase_SleB"/>
</dbReference>
<dbReference type="Proteomes" id="UP001169764">
    <property type="component" value="Unassembled WGS sequence"/>
</dbReference>